<feature type="compositionally biased region" description="Polar residues" evidence="8">
    <location>
        <begin position="744"/>
        <end position="756"/>
    </location>
</feature>
<dbReference type="Gene3D" id="3.30.40.10">
    <property type="entry name" value="Zinc/RING finger domain, C3HC4 (zinc finger)"/>
    <property type="match status" value="1"/>
</dbReference>
<dbReference type="SUPFAM" id="SSF57903">
    <property type="entry name" value="FYVE/PHD zinc finger"/>
    <property type="match status" value="1"/>
</dbReference>
<feature type="region of interest" description="Disordered" evidence="8">
    <location>
        <begin position="197"/>
        <end position="232"/>
    </location>
</feature>
<dbReference type="HOGENOM" id="CLU_011451_0_0_1"/>
<accession>A0A059J038</accession>
<reference evidence="10 11" key="1">
    <citation type="submission" date="2014-02" db="EMBL/GenBank/DDBJ databases">
        <title>The Genome Sequence of Trichophyton interdigitale MR816.</title>
        <authorList>
            <consortium name="The Broad Institute Genomics Platform"/>
            <person name="Cuomo C.A."/>
            <person name="White T.C."/>
            <person name="Graser Y."/>
            <person name="Martinez-Rossi N."/>
            <person name="Heitman J."/>
            <person name="Young S.K."/>
            <person name="Zeng Q."/>
            <person name="Gargeya S."/>
            <person name="Abouelleil A."/>
            <person name="Alvarado L."/>
            <person name="Chapman S.B."/>
            <person name="Gainer-Dewar J."/>
            <person name="Goldberg J."/>
            <person name="Griggs A."/>
            <person name="Gujja S."/>
            <person name="Hansen M."/>
            <person name="Howarth C."/>
            <person name="Imamovic A."/>
            <person name="Larimer J."/>
            <person name="Martinez D."/>
            <person name="Murphy C."/>
            <person name="Pearson M.D."/>
            <person name="Persinoti G."/>
            <person name="Poon T."/>
            <person name="Priest M."/>
            <person name="Roberts A.D."/>
            <person name="Saif S."/>
            <person name="Shea T.D."/>
            <person name="Sykes S.N."/>
            <person name="Wortman J."/>
            <person name="Nusbaum C."/>
            <person name="Birren B."/>
        </authorList>
    </citation>
    <scope>NUCLEOTIDE SEQUENCE [LARGE SCALE GENOMIC DNA]</scope>
    <source>
        <strain evidence="10 11">MR816</strain>
    </source>
</reference>
<keyword evidence="7" id="KW-0175">Coiled coil</keyword>
<dbReference type="EMBL" id="AOKY01000612">
    <property type="protein sequence ID" value="KDB21068.1"/>
    <property type="molecule type" value="Genomic_DNA"/>
</dbReference>
<evidence type="ECO:0000256" key="1">
    <source>
        <dbReference type="ARBA" id="ARBA00004123"/>
    </source>
</evidence>
<dbReference type="InterPro" id="IPR011009">
    <property type="entry name" value="Kinase-like_dom_sf"/>
</dbReference>
<evidence type="ECO:0000313" key="10">
    <source>
        <dbReference type="EMBL" id="KDB21068.1"/>
    </source>
</evidence>
<dbReference type="SMART" id="SM00249">
    <property type="entry name" value="PHD"/>
    <property type="match status" value="1"/>
</dbReference>
<gene>
    <name evidence="10" type="ORF">H109_06989</name>
</gene>
<dbReference type="PROSITE" id="PS01359">
    <property type="entry name" value="ZF_PHD_1"/>
    <property type="match status" value="1"/>
</dbReference>
<evidence type="ECO:0000256" key="4">
    <source>
        <dbReference type="ARBA" id="ARBA00022833"/>
    </source>
</evidence>
<feature type="coiled-coil region" evidence="7">
    <location>
        <begin position="840"/>
        <end position="867"/>
    </location>
</feature>
<keyword evidence="11" id="KW-1185">Reference proteome</keyword>
<dbReference type="SUPFAM" id="SSF56112">
    <property type="entry name" value="Protein kinase-like (PK-like)"/>
    <property type="match status" value="1"/>
</dbReference>
<organism evidence="10 11">
    <name type="scientific">Trichophyton interdigitale (strain MR816)</name>
    <dbReference type="NCBI Taxonomy" id="1215338"/>
    <lineage>
        <taxon>Eukaryota</taxon>
        <taxon>Fungi</taxon>
        <taxon>Dikarya</taxon>
        <taxon>Ascomycota</taxon>
        <taxon>Pezizomycotina</taxon>
        <taxon>Eurotiomycetes</taxon>
        <taxon>Eurotiomycetidae</taxon>
        <taxon>Onygenales</taxon>
        <taxon>Arthrodermataceae</taxon>
        <taxon>Trichophyton</taxon>
    </lineage>
</organism>
<dbReference type="InterPro" id="IPR011011">
    <property type="entry name" value="Znf_FYVE_PHD"/>
</dbReference>
<comment type="subcellular location">
    <subcellularLocation>
        <location evidence="1">Nucleus</location>
    </subcellularLocation>
</comment>
<feature type="compositionally biased region" description="Low complexity" evidence="8">
    <location>
        <begin position="1"/>
        <end position="28"/>
    </location>
</feature>
<dbReference type="InterPro" id="IPR001965">
    <property type="entry name" value="Znf_PHD"/>
</dbReference>
<dbReference type="PANTHER" id="PTHR46174">
    <property type="entry name" value="CXXC-TYPE ZINC FINGER PROTEIN 1"/>
    <property type="match status" value="1"/>
</dbReference>
<evidence type="ECO:0000256" key="5">
    <source>
        <dbReference type="ARBA" id="ARBA00023242"/>
    </source>
</evidence>
<evidence type="ECO:0000259" key="9">
    <source>
        <dbReference type="PROSITE" id="PS50016"/>
    </source>
</evidence>
<dbReference type="GO" id="GO:0048188">
    <property type="term" value="C:Set1C/COMPASS complex"/>
    <property type="evidence" value="ECO:0007669"/>
    <property type="project" value="InterPro"/>
</dbReference>
<evidence type="ECO:0000256" key="8">
    <source>
        <dbReference type="SAM" id="MobiDB-lite"/>
    </source>
</evidence>
<feature type="region of interest" description="Disordered" evidence="8">
    <location>
        <begin position="798"/>
        <end position="827"/>
    </location>
</feature>
<evidence type="ECO:0000256" key="2">
    <source>
        <dbReference type="ARBA" id="ARBA00022723"/>
    </source>
</evidence>
<feature type="compositionally biased region" description="Polar residues" evidence="8">
    <location>
        <begin position="68"/>
        <end position="77"/>
    </location>
</feature>
<feature type="region of interest" description="Disordered" evidence="8">
    <location>
        <begin position="487"/>
        <end position="640"/>
    </location>
</feature>
<dbReference type="Pfam" id="PF00628">
    <property type="entry name" value="PHD"/>
    <property type="match status" value="1"/>
</dbReference>
<keyword evidence="2" id="KW-0479">Metal-binding</keyword>
<proteinExistence type="predicted"/>
<dbReference type="AlphaFoldDB" id="A0A059J038"/>
<keyword evidence="4" id="KW-0862">Zinc</keyword>
<comment type="caution">
    <text evidence="10">The sequence shown here is derived from an EMBL/GenBank/DDBJ whole genome shotgun (WGS) entry which is preliminary data.</text>
</comment>
<dbReference type="InterPro" id="IPR013083">
    <property type="entry name" value="Znf_RING/FYVE/PHD"/>
</dbReference>
<protein>
    <recommendedName>
        <fullName evidence="9">PHD-type domain-containing protein</fullName>
    </recommendedName>
</protein>
<dbReference type="InterPro" id="IPR037869">
    <property type="entry name" value="Spp1/CFP1"/>
</dbReference>
<evidence type="ECO:0000256" key="7">
    <source>
        <dbReference type="SAM" id="Coils"/>
    </source>
</evidence>
<dbReference type="InterPro" id="IPR019786">
    <property type="entry name" value="Zinc_finger_PHD-type_CS"/>
</dbReference>
<evidence type="ECO:0000256" key="6">
    <source>
        <dbReference type="PROSITE-ProRule" id="PRU00146"/>
    </source>
</evidence>
<keyword evidence="5" id="KW-0539">Nucleus</keyword>
<name>A0A059J038_TRIIM</name>
<evidence type="ECO:0000256" key="3">
    <source>
        <dbReference type="ARBA" id="ARBA00022771"/>
    </source>
</evidence>
<dbReference type="GO" id="GO:0045893">
    <property type="term" value="P:positive regulation of DNA-templated transcription"/>
    <property type="evidence" value="ECO:0007669"/>
    <property type="project" value="TreeGrafter"/>
</dbReference>
<evidence type="ECO:0000313" key="11">
    <source>
        <dbReference type="Proteomes" id="UP000024533"/>
    </source>
</evidence>
<feature type="compositionally biased region" description="Low complexity" evidence="8">
    <location>
        <begin position="534"/>
        <end position="550"/>
    </location>
</feature>
<dbReference type="OMA" id="CVNIDPR"/>
<feature type="region of interest" description="Disordered" evidence="8">
    <location>
        <begin position="130"/>
        <end position="149"/>
    </location>
</feature>
<dbReference type="PROSITE" id="PS50016">
    <property type="entry name" value="ZF_PHD_2"/>
    <property type="match status" value="1"/>
</dbReference>
<feature type="compositionally biased region" description="Basic and acidic residues" evidence="8">
    <location>
        <begin position="757"/>
        <end position="766"/>
    </location>
</feature>
<dbReference type="Proteomes" id="UP000024533">
    <property type="component" value="Unassembled WGS sequence"/>
</dbReference>
<dbReference type="PANTHER" id="PTHR46174:SF1">
    <property type="entry name" value="CXXC-TYPE ZINC FINGER PROTEIN 1"/>
    <property type="match status" value="1"/>
</dbReference>
<keyword evidence="3 6" id="KW-0863">Zinc-finger</keyword>
<dbReference type="STRING" id="1215338.A0A059J038"/>
<feature type="region of interest" description="Disordered" evidence="8">
    <location>
        <begin position="742"/>
        <end position="771"/>
    </location>
</feature>
<sequence length="1011" mass="111413">MDEPPASTSNPAAPAAPAASSSPQQQPQDCDPKRAPVPSIELSVYSREIHPFSPTPPFRDGPLPSCTPGRSQCSDSSPRAHPRTPSTPLRVPTPSFAIGASDLHIPSGSPRILEPEPRWYRRDRASQVDELRHVPDSPNTPTKLALSPPTLPHALSTSTSVTLPAIRAVEAVHSLPSLSTITSAVPAMQNTSTFNAASTPHQRESAPSNAMEDNNSAATPITAQSPGPSTAESFCPDARHILSTSPESIEYWEAILDRCNTSTRITKPSIGGRDVFVIGNITVKSDHLDPGGGSGYHLLDANEVAAVKLVKDAIPGIQVPQTYFNSKIRGHDILIQSRIPGQPLGEIWPSLTTPQKEGFKSQARDIILKLRRITPDTLKYPRYFVAGSHKESQRKLSAEEVHSLSPTDTCEDLGVAHNDMVMSNIIVNDDRIVGLIGWSNAGYFNWRTVSRIHAKVRCVDSKTNAPIPEYHESRVPWHDLYEHPQESKRIETDEMATPKVSTPIAEPNPLLPSEEGSSQTPALTPRKVADMKRSSVSRASSVERSSPAPSLNSQPVTKKKGPSAASIKKGTAKRTPAASKKRKINEIGGVEDAKASPLGKTSTQRNKKQESQSAAGSPAPEHKGPKKARLRRGKLNSEDDDEDIDESALFCICRKPDNHTWMIACDGGCEDWFHGRCMNIDPKDADLIDKYICPTCETKSPLRTTWKPMCRLRECRQPARVDAKPPSKYCSDQHGIDYMKQAMSRGSKQPSSSTDEQNNRKHENEASRGGILNLGELKSVVSKVDSADQFRKLGASPLSARQEEVQARLSDAMASPGPNQNDSQTEDVNFDSEADKVSFSSSERQRLNQLRKEKLKLDNRKEMLQARDNFIVIAKQRVKHAFDRLKTHGSVGNLQLKDICGFDNRFSLSDEEFDEWRKSEKGALLLADFSQENAGEASPQLKSAVDAESVEELLQTLCLKKRCERHKQWTKVMQQEVLFEQSLLKEQSDKCHKDAEELVKKAVLRMFSGEN</sequence>
<feature type="domain" description="PHD-type" evidence="9">
    <location>
        <begin position="648"/>
        <end position="699"/>
    </location>
</feature>
<feature type="compositionally biased region" description="Basic residues" evidence="8">
    <location>
        <begin position="624"/>
        <end position="634"/>
    </location>
</feature>
<dbReference type="InterPro" id="IPR019787">
    <property type="entry name" value="Znf_PHD-finger"/>
</dbReference>
<feature type="region of interest" description="Disordered" evidence="8">
    <location>
        <begin position="1"/>
        <end position="92"/>
    </location>
</feature>
<dbReference type="GO" id="GO:0008270">
    <property type="term" value="F:zinc ion binding"/>
    <property type="evidence" value="ECO:0007669"/>
    <property type="project" value="UniProtKB-KW"/>
</dbReference>
<dbReference type="OrthoDB" id="436852at2759"/>